<evidence type="ECO:0000313" key="2">
    <source>
        <dbReference type="EMBL" id="HIT99685.1"/>
    </source>
</evidence>
<proteinExistence type="predicted"/>
<dbReference type="PANTHER" id="PTHR46825">
    <property type="entry name" value="D-ALANYL-D-ALANINE-CARBOXYPEPTIDASE/ENDOPEPTIDASE AMPH"/>
    <property type="match status" value="1"/>
</dbReference>
<name>A0A9D1HCH0_9FIRM</name>
<gene>
    <name evidence="2" type="ORF">IAD12_05480</name>
</gene>
<accession>A0A9D1HCH0</accession>
<dbReference type="InterPro" id="IPR001466">
    <property type="entry name" value="Beta-lactam-related"/>
</dbReference>
<dbReference type="EMBL" id="DVLX01000069">
    <property type="protein sequence ID" value="HIT99685.1"/>
    <property type="molecule type" value="Genomic_DNA"/>
</dbReference>
<feature type="domain" description="Beta-lactamase-related" evidence="1">
    <location>
        <begin position="21"/>
        <end position="303"/>
    </location>
</feature>
<evidence type="ECO:0000313" key="3">
    <source>
        <dbReference type="Proteomes" id="UP000824159"/>
    </source>
</evidence>
<evidence type="ECO:0000259" key="1">
    <source>
        <dbReference type="Pfam" id="PF00144"/>
    </source>
</evidence>
<reference evidence="2" key="2">
    <citation type="journal article" date="2021" name="PeerJ">
        <title>Extensive microbial diversity within the chicken gut microbiome revealed by metagenomics and culture.</title>
        <authorList>
            <person name="Gilroy R."/>
            <person name="Ravi A."/>
            <person name="Getino M."/>
            <person name="Pursley I."/>
            <person name="Horton D.L."/>
            <person name="Alikhan N.F."/>
            <person name="Baker D."/>
            <person name="Gharbi K."/>
            <person name="Hall N."/>
            <person name="Watson M."/>
            <person name="Adriaenssens E.M."/>
            <person name="Foster-Nyarko E."/>
            <person name="Jarju S."/>
            <person name="Secka A."/>
            <person name="Antonio M."/>
            <person name="Oren A."/>
            <person name="Chaudhuri R.R."/>
            <person name="La Ragione R."/>
            <person name="Hildebrand F."/>
            <person name="Pallen M.J."/>
        </authorList>
    </citation>
    <scope>NUCLEOTIDE SEQUENCE</scope>
    <source>
        <strain evidence="2">CHK176-22527</strain>
    </source>
</reference>
<dbReference type="Gene3D" id="3.40.710.10">
    <property type="entry name" value="DD-peptidase/beta-lactamase superfamily"/>
    <property type="match status" value="2"/>
</dbReference>
<dbReference type="AlphaFoldDB" id="A0A9D1HCH0"/>
<dbReference type="InterPro" id="IPR012338">
    <property type="entry name" value="Beta-lactam/transpept-like"/>
</dbReference>
<dbReference type="SUPFAM" id="SSF56601">
    <property type="entry name" value="beta-lactamase/transpeptidase-like"/>
    <property type="match status" value="1"/>
</dbReference>
<dbReference type="InterPro" id="IPR050491">
    <property type="entry name" value="AmpC-like"/>
</dbReference>
<sequence>MGKHEKVIKKEFENVLDEIFEFSDIPGIAAGIYYSGEMFAAVRGWKNHITKEKLCEQNTFCCCSVSKIFTTLGIMKLVEGGKTAFEDKAVDIAPDLSIGDRRFAKNIAELSIGELLSHRVGAEGEFFYSDESYDILGRVIEEVSGRKYWEFIYDNIFSACGISDADIDLGRMASPHFKMRDRSISVCSDYSAREHSAMSGGIVISAEGLLKMGRSVIKSASGEKGSFLSKNKCRQMWEEKAKVKGTSEKVGLGWFITERKGLCMAGHDGRDEGFASSFWVCPQKDTAVCVLSNLSGAPVRKAAMSIMEIILK</sequence>
<dbReference type="Proteomes" id="UP000824159">
    <property type="component" value="Unassembled WGS sequence"/>
</dbReference>
<dbReference type="Pfam" id="PF00144">
    <property type="entry name" value="Beta-lactamase"/>
    <property type="match status" value="1"/>
</dbReference>
<protein>
    <submittedName>
        <fullName evidence="2">Beta-lactamase family protein</fullName>
    </submittedName>
</protein>
<reference evidence="2" key="1">
    <citation type="submission" date="2020-10" db="EMBL/GenBank/DDBJ databases">
        <authorList>
            <person name="Gilroy R."/>
        </authorList>
    </citation>
    <scope>NUCLEOTIDE SEQUENCE</scope>
    <source>
        <strain evidence="2">CHK176-22527</strain>
    </source>
</reference>
<dbReference type="PANTHER" id="PTHR46825:SF9">
    <property type="entry name" value="BETA-LACTAMASE-RELATED DOMAIN-CONTAINING PROTEIN"/>
    <property type="match status" value="1"/>
</dbReference>
<comment type="caution">
    <text evidence="2">The sequence shown here is derived from an EMBL/GenBank/DDBJ whole genome shotgun (WGS) entry which is preliminary data.</text>
</comment>
<organism evidence="2 3">
    <name type="scientific">Candidatus Allocopromorpha excrementavium</name>
    <dbReference type="NCBI Taxonomy" id="2840741"/>
    <lineage>
        <taxon>Bacteria</taxon>
        <taxon>Bacillati</taxon>
        <taxon>Bacillota</taxon>
        <taxon>Clostridia</taxon>
        <taxon>Eubacteriales</taxon>
        <taxon>Eubacteriaceae</taxon>
        <taxon>Eubacteriaceae incertae sedis</taxon>
        <taxon>Candidatus Allocopromorpha</taxon>
    </lineage>
</organism>